<gene>
    <name evidence="1" type="ORF">E1284_22435</name>
</gene>
<name>A0A4V2XM32_9ACTN</name>
<keyword evidence="2" id="KW-1185">Reference proteome</keyword>
<dbReference type="EMBL" id="SMJW01000118">
    <property type="protein sequence ID" value="TDC12746.1"/>
    <property type="molecule type" value="Genomic_DNA"/>
</dbReference>
<evidence type="ECO:0000313" key="1">
    <source>
        <dbReference type="EMBL" id="TDC12746.1"/>
    </source>
</evidence>
<comment type="caution">
    <text evidence="1">The sequence shown here is derived from an EMBL/GenBank/DDBJ whole genome shotgun (WGS) entry which is preliminary data.</text>
</comment>
<evidence type="ECO:0000313" key="2">
    <source>
        <dbReference type="Proteomes" id="UP000295431"/>
    </source>
</evidence>
<organism evidence="1 2">
    <name type="scientific">Actinomadura bangladeshensis</name>
    <dbReference type="NCBI Taxonomy" id="453573"/>
    <lineage>
        <taxon>Bacteria</taxon>
        <taxon>Bacillati</taxon>
        <taxon>Actinomycetota</taxon>
        <taxon>Actinomycetes</taxon>
        <taxon>Streptosporangiales</taxon>
        <taxon>Thermomonosporaceae</taxon>
        <taxon>Actinomadura</taxon>
    </lineage>
</organism>
<evidence type="ECO:0008006" key="3">
    <source>
        <dbReference type="Google" id="ProtNLM"/>
    </source>
</evidence>
<accession>A0A4V2XM32</accession>
<protein>
    <recommendedName>
        <fullName evidence="3">Tetratricopeptide repeat protein</fullName>
    </recommendedName>
</protein>
<sequence length="158" mass="17599">MPLPVPHSDEEREQLASYMNEIRSIAGGGEMERAVELLRDLLAICRSVLGPVHPLTLHVQVDFAAMRAAVGEAAMATMMLIDVAHTAQHYYGPYHPVRYLVCAHAHSYLQDLWPTAAQEIYEFPLKSLAEREEAELPATLHGARRTIREALGMETEPA</sequence>
<dbReference type="Proteomes" id="UP000295431">
    <property type="component" value="Unassembled WGS sequence"/>
</dbReference>
<dbReference type="InterPro" id="IPR011990">
    <property type="entry name" value="TPR-like_helical_dom_sf"/>
</dbReference>
<proteinExistence type="predicted"/>
<dbReference type="AlphaFoldDB" id="A0A4V2XM32"/>
<reference evidence="1 2" key="1">
    <citation type="submission" date="2019-03" db="EMBL/GenBank/DDBJ databases">
        <title>Draft genome sequences of novel Actinobacteria.</title>
        <authorList>
            <person name="Sahin N."/>
            <person name="Ay H."/>
            <person name="Saygin H."/>
        </authorList>
    </citation>
    <scope>NUCLEOTIDE SEQUENCE [LARGE SCALE GENOMIC DNA]</scope>
    <source>
        <strain evidence="1 2">DSM 45347</strain>
    </source>
</reference>
<dbReference type="OrthoDB" id="127785at2"/>
<dbReference type="Gene3D" id="1.25.40.10">
    <property type="entry name" value="Tetratricopeptide repeat domain"/>
    <property type="match status" value="1"/>
</dbReference>